<dbReference type="RefSeq" id="WP_188935753.1">
    <property type="nucleotide sequence ID" value="NZ_BMJC01000005.1"/>
</dbReference>
<keyword evidence="3" id="KW-1185">Reference proteome</keyword>
<dbReference type="InterPro" id="IPR038740">
    <property type="entry name" value="BioF2-like_GNAT_dom"/>
</dbReference>
<reference evidence="2" key="1">
    <citation type="journal article" date="2014" name="Int. J. Syst. Evol. Microbiol.">
        <title>Complete genome sequence of Corynebacterium casei LMG S-19264T (=DSM 44701T), isolated from a smear-ripened cheese.</title>
        <authorList>
            <consortium name="US DOE Joint Genome Institute (JGI-PGF)"/>
            <person name="Walter F."/>
            <person name="Albersmeier A."/>
            <person name="Kalinowski J."/>
            <person name="Ruckert C."/>
        </authorList>
    </citation>
    <scope>NUCLEOTIDE SEQUENCE</scope>
    <source>
        <strain evidence="2">CGMCC 1.15448</strain>
    </source>
</reference>
<dbReference type="EMBL" id="BMJC01000005">
    <property type="protein sequence ID" value="GGB14991.1"/>
    <property type="molecule type" value="Genomic_DNA"/>
</dbReference>
<feature type="domain" description="BioF2-like acetyltransferase" evidence="1">
    <location>
        <begin position="141"/>
        <end position="266"/>
    </location>
</feature>
<accession>A0A8J2XVW4</accession>
<dbReference type="InterPro" id="IPR016181">
    <property type="entry name" value="Acyl_CoA_acyltransferase"/>
</dbReference>
<sequence>MTTTAHIRYLQRQAIDVARWDACIERSANRLIYGFHFYLDHLTSGQWAALVLEDYKAVMPLTWRRKWGVTYLCQPAFTQQTGIFFTEPISHDSINSFLGILTRHYRFAEIYLNYASGLPTLRIHDNLILPLERPYPQLEARYKKDLVRNLRLAARSGLTYTPDIDLDTAIEAYRSQYAARHPAIRPEDYSRFRKLCLHLQPKGQLILRAAFAGDQLQATALLVRDASRLYLLQSTTLPAGRMTGANHFLIDQLIREWAGSGLTLDFEGSDIRGIAYFYANFGALREPYFFYRHNHLPWPWRLLKS</sequence>
<comment type="caution">
    <text evidence="2">The sequence shown here is derived from an EMBL/GenBank/DDBJ whole genome shotgun (WGS) entry which is preliminary data.</text>
</comment>
<gene>
    <name evidence="2" type="ORF">GCM10011511_43420</name>
</gene>
<evidence type="ECO:0000313" key="3">
    <source>
        <dbReference type="Proteomes" id="UP000607559"/>
    </source>
</evidence>
<dbReference type="Pfam" id="PF13480">
    <property type="entry name" value="Acetyltransf_6"/>
    <property type="match status" value="1"/>
</dbReference>
<reference evidence="2" key="2">
    <citation type="submission" date="2020-09" db="EMBL/GenBank/DDBJ databases">
        <authorList>
            <person name="Sun Q."/>
            <person name="Zhou Y."/>
        </authorList>
    </citation>
    <scope>NUCLEOTIDE SEQUENCE</scope>
    <source>
        <strain evidence="2">CGMCC 1.15448</strain>
    </source>
</reference>
<protein>
    <recommendedName>
        <fullName evidence="1">BioF2-like acetyltransferase domain-containing protein</fullName>
    </recommendedName>
</protein>
<dbReference type="Proteomes" id="UP000607559">
    <property type="component" value="Unassembled WGS sequence"/>
</dbReference>
<name>A0A8J2XVW4_9BACT</name>
<dbReference type="SUPFAM" id="SSF55729">
    <property type="entry name" value="Acyl-CoA N-acyltransferases (Nat)"/>
    <property type="match status" value="1"/>
</dbReference>
<dbReference type="Gene3D" id="3.40.630.30">
    <property type="match status" value="1"/>
</dbReference>
<evidence type="ECO:0000313" key="2">
    <source>
        <dbReference type="EMBL" id="GGB14991.1"/>
    </source>
</evidence>
<proteinExistence type="predicted"/>
<evidence type="ECO:0000259" key="1">
    <source>
        <dbReference type="Pfam" id="PF13480"/>
    </source>
</evidence>
<dbReference type="AlphaFoldDB" id="A0A8J2XVW4"/>
<organism evidence="2 3">
    <name type="scientific">Puia dinghuensis</name>
    <dbReference type="NCBI Taxonomy" id="1792502"/>
    <lineage>
        <taxon>Bacteria</taxon>
        <taxon>Pseudomonadati</taxon>
        <taxon>Bacteroidota</taxon>
        <taxon>Chitinophagia</taxon>
        <taxon>Chitinophagales</taxon>
        <taxon>Chitinophagaceae</taxon>
        <taxon>Puia</taxon>
    </lineage>
</organism>